<organism evidence="1 2">
    <name type="scientific">Enterobacter hormaechei</name>
    <dbReference type="NCBI Taxonomy" id="158836"/>
    <lineage>
        <taxon>Bacteria</taxon>
        <taxon>Pseudomonadati</taxon>
        <taxon>Pseudomonadota</taxon>
        <taxon>Gammaproteobacteria</taxon>
        <taxon>Enterobacterales</taxon>
        <taxon>Enterobacteriaceae</taxon>
        <taxon>Enterobacter</taxon>
        <taxon>Enterobacter cloacae complex</taxon>
    </lineage>
</organism>
<gene>
    <name evidence="1" type="ORF">QPR60_16435</name>
</gene>
<protein>
    <submittedName>
        <fullName evidence="1">YlcG family protein</fullName>
    </submittedName>
</protein>
<name>A0AAX3YZS0_9ENTR</name>
<dbReference type="InterPro" id="IPR049596">
    <property type="entry name" value="YlcG-like"/>
</dbReference>
<dbReference type="RefSeq" id="WP_006811582.1">
    <property type="nucleotide sequence ID" value="NZ_CP077308.1"/>
</dbReference>
<proteinExistence type="predicted"/>
<accession>A0AAX3YZS0</accession>
<dbReference type="NCBIfam" id="NF033498">
    <property type="entry name" value="YlcG_phage_expr"/>
    <property type="match status" value="1"/>
</dbReference>
<dbReference type="GeneID" id="93198308"/>
<evidence type="ECO:0000313" key="1">
    <source>
        <dbReference type="EMBL" id="WMB10159.1"/>
    </source>
</evidence>
<reference evidence="1" key="1">
    <citation type="journal article" date="2023" name="J. Antimicrob. Chemother.">
        <title>Emergence of OXA-48-producing Enterobacter hormaechei in a Swiss companion animal clinic and their genetic relationship to clinical human isolates.</title>
        <authorList>
            <person name="Dona V."/>
            <person name="Nordmann P."/>
            <person name="Kittl S."/>
            <person name="Schuller S."/>
            <person name="Bouvier M."/>
            <person name="Poirel L."/>
            <person name="Endimiani A."/>
            <person name="Perreten V."/>
        </authorList>
    </citation>
    <scope>NUCLEOTIDE SEQUENCE</scope>
    <source>
        <strain evidence="1">Ehh_25</strain>
    </source>
</reference>
<dbReference type="EMBL" id="CP126746">
    <property type="protein sequence ID" value="WMB10159.1"/>
    <property type="molecule type" value="Genomic_DNA"/>
</dbReference>
<dbReference type="Proteomes" id="UP001229386">
    <property type="component" value="Chromosome"/>
</dbReference>
<evidence type="ECO:0000313" key="2">
    <source>
        <dbReference type="Proteomes" id="UP001229386"/>
    </source>
</evidence>
<dbReference type="AlphaFoldDB" id="A0AAX3YZS0"/>
<sequence>MKPETLEVLRARWQRLRIYRYRGSVLVDYRIFRNYIRIESKQRGT</sequence>